<feature type="domain" description="Brix" evidence="1">
    <location>
        <begin position="4"/>
        <end position="182"/>
    </location>
</feature>
<dbReference type="InterPro" id="IPR007109">
    <property type="entry name" value="Brix"/>
</dbReference>
<accession>A0ABD4Z689</accession>
<dbReference type="EMBL" id="JASNVW010000001">
    <property type="protein sequence ID" value="MDK6028264.1"/>
    <property type="molecule type" value="Genomic_DNA"/>
</dbReference>
<name>A0ABD4Z689_9CREN</name>
<organism evidence="2 3">
    <name type="scientific">Ignisphaera cupida</name>
    <dbReference type="NCBI Taxonomy" id="3050454"/>
    <lineage>
        <taxon>Archaea</taxon>
        <taxon>Thermoproteota</taxon>
        <taxon>Thermoprotei</taxon>
        <taxon>Desulfurococcales</taxon>
        <taxon>Desulfurococcaceae</taxon>
        <taxon>Ignisphaera</taxon>
    </lineage>
</organism>
<comment type="caution">
    <text evidence="2">The sequence shown here is derived from an EMBL/GenBank/DDBJ whole genome shotgun (WGS) entry which is preliminary data.</text>
</comment>
<dbReference type="RefSeq" id="WP_285273232.1">
    <property type="nucleotide sequence ID" value="NZ_JASNVW010000001.1"/>
</dbReference>
<sequence length="182" mass="20962">MMQKRTLITTSHRPTRNTRRFIKALSKLIPNAIRVNRGKLTLKLLALHAIDTNCDNVLIVRNRRGNPGFIDLYAISYPLLEITKVCTLKICGYSIDEKYKQLRNIKVSILRPISILNEFEVSSKLLECFLKTFNISLDDASLKTSDQSICVHIKKSRNRDGIEVVFSDCNTNTRYMLIRLCE</sequence>
<keyword evidence="3" id="KW-1185">Reference proteome</keyword>
<evidence type="ECO:0000259" key="1">
    <source>
        <dbReference type="PROSITE" id="PS50833"/>
    </source>
</evidence>
<dbReference type="PROSITE" id="PS50833">
    <property type="entry name" value="BRIX"/>
    <property type="match status" value="1"/>
</dbReference>
<dbReference type="SUPFAM" id="SSF52954">
    <property type="entry name" value="Class II aaRS ABD-related"/>
    <property type="match status" value="1"/>
</dbReference>
<reference evidence="2 3" key="1">
    <citation type="submission" date="2023-05" db="EMBL/GenBank/DDBJ databases">
        <title>A new hyperthermophilic archaea 'Ignisphaera cupida' sp. nov. and description of the family 'Ignisphaeraceae' fam. nov.</title>
        <authorList>
            <person name="Podosokorskaya O.A."/>
            <person name="Elcheninov A.G."/>
            <person name="Klukina A."/>
            <person name="Merkel A.Y."/>
        </authorList>
    </citation>
    <scope>NUCLEOTIDE SEQUENCE [LARGE SCALE GENOMIC DNA]</scope>
    <source>
        <strain evidence="2 3">4213-co</strain>
    </source>
</reference>
<gene>
    <name evidence="2" type="ORF">QPL79_02655</name>
</gene>
<dbReference type="Gene3D" id="3.40.50.10480">
    <property type="entry name" value="Probable brix-domain ribosomal biogenesis protein"/>
    <property type="match status" value="1"/>
</dbReference>
<dbReference type="AlphaFoldDB" id="A0ABD4Z689"/>
<evidence type="ECO:0000313" key="2">
    <source>
        <dbReference type="EMBL" id="MDK6028264.1"/>
    </source>
</evidence>
<dbReference type="Proteomes" id="UP001529235">
    <property type="component" value="Unassembled WGS sequence"/>
</dbReference>
<proteinExistence type="predicted"/>
<evidence type="ECO:0000313" key="3">
    <source>
        <dbReference type="Proteomes" id="UP001529235"/>
    </source>
</evidence>
<protein>
    <recommendedName>
        <fullName evidence="1">Brix domain-containing protein</fullName>
    </recommendedName>
</protein>